<keyword evidence="2" id="KW-1185">Reference proteome</keyword>
<organism evidence="1 2">
    <name type="scientific">Streptomyces luteolus</name>
    <dbReference type="NCBI Taxonomy" id="3043615"/>
    <lineage>
        <taxon>Bacteria</taxon>
        <taxon>Bacillati</taxon>
        <taxon>Actinomycetota</taxon>
        <taxon>Actinomycetes</taxon>
        <taxon>Kitasatosporales</taxon>
        <taxon>Streptomycetaceae</taxon>
        <taxon>Streptomyces</taxon>
    </lineage>
</organism>
<evidence type="ECO:0000313" key="2">
    <source>
        <dbReference type="Proteomes" id="UP001237105"/>
    </source>
</evidence>
<name>A0ABT6T4W4_9ACTN</name>
<comment type="caution">
    <text evidence="1">The sequence shown here is derived from an EMBL/GenBank/DDBJ whole genome shotgun (WGS) entry which is preliminary data.</text>
</comment>
<reference evidence="1 2" key="1">
    <citation type="submission" date="2023-05" db="EMBL/GenBank/DDBJ databases">
        <title>Draft genome sequence of Streptomyces sp. B-S-A12 isolated from a cave soil in Thailand.</title>
        <authorList>
            <person name="Chamroensaksri N."/>
            <person name="Muangham S."/>
        </authorList>
    </citation>
    <scope>NUCLEOTIDE SEQUENCE [LARGE SCALE GENOMIC DNA]</scope>
    <source>
        <strain evidence="1 2">B-S-A12</strain>
    </source>
</reference>
<gene>
    <name evidence="1" type="ORF">QIT00_30875</name>
</gene>
<sequence>MSLDTEHLQHTETPGLDGLRRLVDIAQAAHPAGYMPQHDVMRAQIRELSVYLRAFTETIETRARQDEELRRDAQQLLARRPGPDQPRAVQAEHLRQLARLNQRYLGIAQTRRPDQSATAAD</sequence>
<dbReference type="RefSeq" id="WP_282538749.1">
    <property type="nucleotide sequence ID" value="NZ_JASCIS010000044.1"/>
</dbReference>
<proteinExistence type="predicted"/>
<evidence type="ECO:0000313" key="1">
    <source>
        <dbReference type="EMBL" id="MDI3422895.1"/>
    </source>
</evidence>
<protein>
    <submittedName>
        <fullName evidence="1">Uncharacterized protein</fullName>
    </submittedName>
</protein>
<dbReference type="Proteomes" id="UP001237105">
    <property type="component" value="Unassembled WGS sequence"/>
</dbReference>
<dbReference type="EMBL" id="JASCIS010000044">
    <property type="protein sequence ID" value="MDI3422895.1"/>
    <property type="molecule type" value="Genomic_DNA"/>
</dbReference>
<accession>A0ABT6T4W4</accession>